<keyword evidence="4" id="KW-0378">Hydrolase</keyword>
<dbReference type="PANTHER" id="PTHR30349">
    <property type="entry name" value="PHAGE INTEGRASE-RELATED"/>
    <property type="match status" value="1"/>
</dbReference>
<evidence type="ECO:0000256" key="7">
    <source>
        <dbReference type="ARBA" id="ARBA00023172"/>
    </source>
</evidence>
<evidence type="ECO:0000313" key="10">
    <source>
        <dbReference type="EMBL" id="AKC03053.1"/>
    </source>
</evidence>
<dbReference type="GO" id="GO:0015074">
    <property type="term" value="P:DNA integration"/>
    <property type="evidence" value="ECO:0007669"/>
    <property type="project" value="UniProtKB-KW"/>
</dbReference>
<dbReference type="OrthoDB" id="3956at10239"/>
<evidence type="ECO:0000256" key="1">
    <source>
        <dbReference type="ARBA" id="ARBA00008857"/>
    </source>
</evidence>
<evidence type="ECO:0000256" key="2">
    <source>
        <dbReference type="ARBA" id="ARBA00016082"/>
    </source>
</evidence>
<keyword evidence="11" id="KW-1185">Reference proteome</keyword>
<evidence type="ECO:0000256" key="8">
    <source>
        <dbReference type="ARBA" id="ARBA00023195"/>
    </source>
</evidence>
<evidence type="ECO:0000313" key="11">
    <source>
        <dbReference type="Proteomes" id="UP000033018"/>
    </source>
</evidence>
<keyword evidence="3" id="KW-0808">Transferase</keyword>
<organism evidence="10 11">
    <name type="scientific">Gordonia phage Gsput1</name>
    <dbReference type="NCBI Taxonomy" id="1622193"/>
    <lineage>
        <taxon>Viruses</taxon>
        <taxon>Duplodnaviria</taxon>
        <taxon>Heunggongvirae</taxon>
        <taxon>Uroviricota</taxon>
        <taxon>Caudoviricetes</taxon>
        <taxon>Ruthgordonvirinae</taxon>
        <taxon>Gesputvirus</taxon>
        <taxon>Gesputvirus gsput1</taxon>
    </lineage>
</organism>
<dbReference type="InterPro" id="IPR013762">
    <property type="entry name" value="Integrase-like_cat_sf"/>
</dbReference>
<dbReference type="Gene3D" id="1.10.443.10">
    <property type="entry name" value="Intergrase catalytic core"/>
    <property type="match status" value="1"/>
</dbReference>
<dbReference type="Proteomes" id="UP000033018">
    <property type="component" value="Segment"/>
</dbReference>
<evidence type="ECO:0000256" key="4">
    <source>
        <dbReference type="ARBA" id="ARBA00022801"/>
    </source>
</evidence>
<sequence>MATVESYATGSGVRYMVRYRKPNGVQTKKRGFTTKAAAKAFGTKIENAKLDGLFIDPAKARVAIGDLGPAWLKRQASRTKPSGHRAVESAWRIHVEPRWSDETIGSIVHTDVADWLTELTDERGLGATVVHTCHSILARILDDAVSDGRIAKNPARGVKLPARKRKAKHKYLTHEQVDQLADESKYPELIYLLAYCGPRWGEVAALRPVDFDFGKRRVRLHENAVMVGSEMIVGTLKNNESRTVPLPEFVARMLAEHAAARPHDKLMWPARDGGYMGPPASHDSWLSGAVSRCIAATDKQRAREADETDGKPTTRAFPRVTAHDLRHTAASLAISAGANVKAVQRMLGHSSAAMTLDTYADLFDDDLDAVADALDRAHETKRAQNVPTLAIVR</sequence>
<dbReference type="InterPro" id="IPR010998">
    <property type="entry name" value="Integrase_recombinase_N"/>
</dbReference>
<dbReference type="InterPro" id="IPR050090">
    <property type="entry name" value="Tyrosine_recombinase_XerCD"/>
</dbReference>
<dbReference type="Pfam" id="PF00589">
    <property type="entry name" value="Phage_integrase"/>
    <property type="match status" value="1"/>
</dbReference>
<dbReference type="InterPro" id="IPR011010">
    <property type="entry name" value="DNA_brk_join_enz"/>
</dbReference>
<dbReference type="SUPFAM" id="SSF56349">
    <property type="entry name" value="DNA breaking-rejoining enzymes"/>
    <property type="match status" value="1"/>
</dbReference>
<dbReference type="EMBL" id="KP790011">
    <property type="protein sequence ID" value="AKC03053.1"/>
    <property type="molecule type" value="Genomic_DNA"/>
</dbReference>
<evidence type="ECO:0000256" key="6">
    <source>
        <dbReference type="ARBA" id="ARBA00023125"/>
    </source>
</evidence>
<dbReference type="Gene3D" id="1.10.150.130">
    <property type="match status" value="1"/>
</dbReference>
<evidence type="ECO:0000256" key="5">
    <source>
        <dbReference type="ARBA" id="ARBA00022908"/>
    </source>
</evidence>
<dbReference type="GO" id="GO:0016787">
    <property type="term" value="F:hydrolase activity"/>
    <property type="evidence" value="ECO:0007669"/>
    <property type="project" value="UniProtKB-KW"/>
</dbReference>
<dbReference type="GO" id="GO:0006310">
    <property type="term" value="P:DNA recombination"/>
    <property type="evidence" value="ECO:0007669"/>
    <property type="project" value="UniProtKB-KW"/>
</dbReference>
<protein>
    <recommendedName>
        <fullName evidence="2">Integrase</fullName>
    </recommendedName>
</protein>
<keyword evidence="5" id="KW-0229">DNA integration</keyword>
<accession>A0A0E3XBN7</accession>
<name>A0A0E3XBN7_9CAUD</name>
<comment type="similarity">
    <text evidence="1">Belongs to the 'phage' integrase family.</text>
</comment>
<reference evidence="10 11" key="1">
    <citation type="journal article" date="2015" name="Sci. Rep.">
        <title>Bacteriophages of wastewater foaming-associated filamentous Gordonia reduce host levels in raw activated sludge.</title>
        <authorList>
            <person name="Liu M."/>
            <person name="Gill J.J."/>
            <person name="Young R."/>
            <person name="Summer E.J."/>
        </authorList>
    </citation>
    <scope>NUCLEOTIDE SEQUENCE [LARGE SCALE GENOMIC DNA]</scope>
</reference>
<dbReference type="InterPro" id="IPR002104">
    <property type="entry name" value="Integrase_catalytic"/>
</dbReference>
<dbReference type="GeneID" id="28800867"/>
<keyword evidence="6" id="KW-0238">DNA-binding</keyword>
<dbReference type="KEGG" id="vg:28800867"/>
<keyword evidence="8" id="KW-1160">Virus entry into host cell</keyword>
<keyword evidence="7" id="KW-0233">DNA recombination</keyword>
<evidence type="ECO:0000256" key="3">
    <source>
        <dbReference type="ARBA" id="ARBA00022679"/>
    </source>
</evidence>
<dbReference type="PROSITE" id="PS51898">
    <property type="entry name" value="TYR_RECOMBINASE"/>
    <property type="match status" value="1"/>
</dbReference>
<proteinExistence type="inferred from homology"/>
<dbReference type="GO" id="GO:0044826">
    <property type="term" value="P:viral genome integration into host DNA"/>
    <property type="evidence" value="ECO:0007669"/>
    <property type="project" value="UniProtKB-KW"/>
</dbReference>
<gene>
    <name evidence="10" type="ORF">Gsput1_28</name>
</gene>
<dbReference type="GO" id="GO:0003677">
    <property type="term" value="F:DNA binding"/>
    <property type="evidence" value="ECO:0007669"/>
    <property type="project" value="UniProtKB-KW"/>
</dbReference>
<dbReference type="CDD" id="cd01189">
    <property type="entry name" value="INT_ICEBs1_C_like"/>
    <property type="match status" value="1"/>
</dbReference>
<feature type="domain" description="Tyr recombinase" evidence="9">
    <location>
        <begin position="167"/>
        <end position="372"/>
    </location>
</feature>
<dbReference type="RefSeq" id="YP_009275714.1">
    <property type="nucleotide sequence ID" value="NC_030932.1"/>
</dbReference>
<dbReference type="GO" id="GO:0016740">
    <property type="term" value="F:transferase activity"/>
    <property type="evidence" value="ECO:0007669"/>
    <property type="project" value="UniProtKB-KW"/>
</dbReference>
<keyword evidence="8" id="KW-1179">Viral genome integration</keyword>
<dbReference type="PANTHER" id="PTHR30349:SF64">
    <property type="entry name" value="PROPHAGE INTEGRASE INTD-RELATED"/>
    <property type="match status" value="1"/>
</dbReference>
<evidence type="ECO:0000259" key="9">
    <source>
        <dbReference type="PROSITE" id="PS51898"/>
    </source>
</evidence>
<dbReference type="GO" id="GO:0075713">
    <property type="term" value="P:establishment of integrated proviral latency"/>
    <property type="evidence" value="ECO:0007669"/>
    <property type="project" value="UniProtKB-KW"/>
</dbReference>